<dbReference type="Pfam" id="PF00072">
    <property type="entry name" value="Response_reg"/>
    <property type="match status" value="1"/>
</dbReference>
<accession>A0ABY6QB83</accession>
<keyword evidence="21" id="KW-1185">Reference proteome</keyword>
<keyword evidence="12" id="KW-0902">Two-component regulatory system</keyword>
<dbReference type="Proteomes" id="UP001317963">
    <property type="component" value="Chromosome"/>
</dbReference>
<dbReference type="SMART" id="SM00388">
    <property type="entry name" value="HisKA"/>
    <property type="match status" value="1"/>
</dbReference>
<dbReference type="SUPFAM" id="SSF47226">
    <property type="entry name" value="Histidine-containing phosphotransfer domain, HPT domain"/>
    <property type="match status" value="1"/>
</dbReference>
<evidence type="ECO:0000256" key="11">
    <source>
        <dbReference type="ARBA" id="ARBA00022989"/>
    </source>
</evidence>
<evidence type="ECO:0000256" key="16">
    <source>
        <dbReference type="SAM" id="Coils"/>
    </source>
</evidence>
<keyword evidence="10" id="KW-0067">ATP-binding</keyword>
<keyword evidence="9" id="KW-0418">Kinase</keyword>
<dbReference type="InterPro" id="IPR011006">
    <property type="entry name" value="CheY-like_superfamily"/>
</dbReference>
<evidence type="ECO:0000313" key="20">
    <source>
        <dbReference type="EMBL" id="UZP75496.1"/>
    </source>
</evidence>
<organism evidence="20 21">
    <name type="scientific">Candidatus Paraluminiphilus aquimaris</name>
    <dbReference type="NCBI Taxonomy" id="2518994"/>
    <lineage>
        <taxon>Bacteria</taxon>
        <taxon>Pseudomonadati</taxon>
        <taxon>Pseudomonadota</taxon>
        <taxon>Gammaproteobacteria</taxon>
        <taxon>Cellvibrionales</taxon>
        <taxon>Halieaceae</taxon>
        <taxon>Candidatus Paraluminiphilus</taxon>
    </lineage>
</organism>
<dbReference type="PANTHER" id="PTHR43047:SF72">
    <property type="entry name" value="OSMOSENSING HISTIDINE PROTEIN KINASE SLN1"/>
    <property type="match status" value="1"/>
</dbReference>
<dbReference type="Pfam" id="PF02518">
    <property type="entry name" value="HATPase_c"/>
    <property type="match status" value="1"/>
</dbReference>
<dbReference type="SUPFAM" id="SSF47384">
    <property type="entry name" value="Homodimeric domain of signal transducing histidine kinase"/>
    <property type="match status" value="1"/>
</dbReference>
<dbReference type="Gene3D" id="3.40.50.2300">
    <property type="match status" value="1"/>
</dbReference>
<evidence type="ECO:0000256" key="2">
    <source>
        <dbReference type="ARBA" id="ARBA00004429"/>
    </source>
</evidence>
<dbReference type="PROSITE" id="PS50109">
    <property type="entry name" value="HIS_KIN"/>
    <property type="match status" value="1"/>
</dbReference>
<dbReference type="InterPro" id="IPR003661">
    <property type="entry name" value="HisK_dim/P_dom"/>
</dbReference>
<dbReference type="CDD" id="cd17546">
    <property type="entry name" value="REC_hyHK_CKI1_RcsC-like"/>
    <property type="match status" value="1"/>
</dbReference>
<dbReference type="EMBL" id="CP036501">
    <property type="protein sequence ID" value="UZP75496.1"/>
    <property type="molecule type" value="Genomic_DNA"/>
</dbReference>
<dbReference type="SMART" id="SM00448">
    <property type="entry name" value="REC"/>
    <property type="match status" value="1"/>
</dbReference>
<evidence type="ECO:0000259" key="19">
    <source>
        <dbReference type="PROSITE" id="PS50894"/>
    </source>
</evidence>
<evidence type="ECO:0000256" key="5">
    <source>
        <dbReference type="ARBA" id="ARBA00022519"/>
    </source>
</evidence>
<dbReference type="InterPro" id="IPR001789">
    <property type="entry name" value="Sig_transdc_resp-reg_receiver"/>
</dbReference>
<name>A0ABY6QB83_9GAMM</name>
<feature type="domain" description="Histidine kinase" evidence="17">
    <location>
        <begin position="171"/>
        <end position="393"/>
    </location>
</feature>
<dbReference type="Gene3D" id="1.20.120.160">
    <property type="entry name" value="HPT domain"/>
    <property type="match status" value="1"/>
</dbReference>
<evidence type="ECO:0000256" key="10">
    <source>
        <dbReference type="ARBA" id="ARBA00022840"/>
    </source>
</evidence>
<keyword evidence="13" id="KW-0472">Membrane</keyword>
<feature type="modified residue" description="Phosphohistidine" evidence="14">
    <location>
        <position position="606"/>
    </location>
</feature>
<keyword evidence="11" id="KW-1133">Transmembrane helix</keyword>
<protein>
    <recommendedName>
        <fullName evidence="3">histidine kinase</fullName>
        <ecNumber evidence="3">2.7.13.3</ecNumber>
    </recommendedName>
</protein>
<dbReference type="CDD" id="cd00082">
    <property type="entry name" value="HisKA"/>
    <property type="match status" value="1"/>
</dbReference>
<keyword evidence="16" id="KW-0175">Coiled coil</keyword>
<dbReference type="SUPFAM" id="SSF52172">
    <property type="entry name" value="CheY-like"/>
    <property type="match status" value="1"/>
</dbReference>
<dbReference type="Pfam" id="PF00512">
    <property type="entry name" value="HisKA"/>
    <property type="match status" value="1"/>
</dbReference>
<dbReference type="InterPro" id="IPR036890">
    <property type="entry name" value="HATPase_C_sf"/>
</dbReference>
<evidence type="ECO:0000256" key="13">
    <source>
        <dbReference type="ARBA" id="ARBA00023136"/>
    </source>
</evidence>
<dbReference type="EC" id="2.7.13.3" evidence="3"/>
<dbReference type="PROSITE" id="PS50894">
    <property type="entry name" value="HPT"/>
    <property type="match status" value="1"/>
</dbReference>
<gene>
    <name evidence="20" type="ORF">E0F26_12440</name>
</gene>
<keyword evidence="5" id="KW-0997">Cell inner membrane</keyword>
<dbReference type="InterPro" id="IPR003594">
    <property type="entry name" value="HATPase_dom"/>
</dbReference>
<dbReference type="SMART" id="SM00387">
    <property type="entry name" value="HATPase_c"/>
    <property type="match status" value="1"/>
</dbReference>
<evidence type="ECO:0000313" key="21">
    <source>
        <dbReference type="Proteomes" id="UP001317963"/>
    </source>
</evidence>
<dbReference type="InterPro" id="IPR005467">
    <property type="entry name" value="His_kinase_dom"/>
</dbReference>
<evidence type="ECO:0000259" key="17">
    <source>
        <dbReference type="PROSITE" id="PS50109"/>
    </source>
</evidence>
<dbReference type="InterPro" id="IPR008207">
    <property type="entry name" value="Sig_transdc_His_kin_Hpt_dom"/>
</dbReference>
<reference evidence="20 21" key="1">
    <citation type="submission" date="2019-02" db="EMBL/GenBank/DDBJ databases">
        <title>Halieaceae_genomes.</title>
        <authorList>
            <person name="Li S.-H."/>
        </authorList>
    </citation>
    <scope>NUCLEOTIDE SEQUENCE [LARGE SCALE GENOMIC DNA]</scope>
    <source>
        <strain evidence="20 21">JH123</strain>
    </source>
</reference>
<dbReference type="Gene3D" id="1.10.287.130">
    <property type="match status" value="1"/>
</dbReference>
<dbReference type="RefSeq" id="WP_279241982.1">
    <property type="nucleotide sequence ID" value="NZ_CP036501.1"/>
</dbReference>
<feature type="modified residue" description="4-aspartylphosphate" evidence="15">
    <location>
        <position position="466"/>
    </location>
</feature>
<keyword evidence="10" id="KW-0547">Nucleotide-binding</keyword>
<keyword evidence="6 15" id="KW-0597">Phosphoprotein</keyword>
<comment type="subcellular location">
    <subcellularLocation>
        <location evidence="2">Cell inner membrane</location>
        <topology evidence="2">Multi-pass membrane protein</topology>
    </subcellularLocation>
</comment>
<evidence type="ECO:0000256" key="7">
    <source>
        <dbReference type="ARBA" id="ARBA00022679"/>
    </source>
</evidence>
<evidence type="ECO:0000256" key="9">
    <source>
        <dbReference type="ARBA" id="ARBA00022777"/>
    </source>
</evidence>
<feature type="coiled-coil region" evidence="16">
    <location>
        <begin position="134"/>
        <end position="164"/>
    </location>
</feature>
<dbReference type="Pfam" id="PF01627">
    <property type="entry name" value="Hpt"/>
    <property type="match status" value="1"/>
</dbReference>
<dbReference type="InterPro" id="IPR036641">
    <property type="entry name" value="HPT_dom_sf"/>
</dbReference>
<evidence type="ECO:0000256" key="12">
    <source>
        <dbReference type="ARBA" id="ARBA00023012"/>
    </source>
</evidence>
<dbReference type="Gene3D" id="3.30.565.10">
    <property type="entry name" value="Histidine kinase-like ATPase, C-terminal domain"/>
    <property type="match status" value="1"/>
</dbReference>
<evidence type="ECO:0000256" key="15">
    <source>
        <dbReference type="PROSITE-ProRule" id="PRU00169"/>
    </source>
</evidence>
<evidence type="ECO:0000256" key="4">
    <source>
        <dbReference type="ARBA" id="ARBA00022475"/>
    </source>
</evidence>
<comment type="catalytic activity">
    <reaction evidence="1">
        <text>ATP + protein L-histidine = ADP + protein N-phospho-L-histidine.</text>
        <dbReference type="EC" id="2.7.13.3"/>
    </reaction>
</comment>
<evidence type="ECO:0000256" key="8">
    <source>
        <dbReference type="ARBA" id="ARBA00022692"/>
    </source>
</evidence>
<evidence type="ECO:0000256" key="3">
    <source>
        <dbReference type="ARBA" id="ARBA00012438"/>
    </source>
</evidence>
<feature type="domain" description="HPt" evidence="19">
    <location>
        <begin position="567"/>
        <end position="659"/>
    </location>
</feature>
<sequence>MRQWDLLSDLFTVLIEIDEGGATRRVSALVQERVERLEQHNFRFFDDFEFKRPARFQGGPKDTLATEGRLFLAHNDQMELAVRGQIIRSDRDDGSICFVGIPWLAWMRERYPNSEPRFDEFPVHDSQMDQLLLLSSQQKMLEDLQMLNDNLEQAKTEVEGQGEVRQQFFNRVSHEVRTPLMGVSSALTLLADKIRDPGTLDLLSMAEASMDRATEVINFALGDAATQDSRPEQFTVATDLRHLGKSLRKLFLASATEKGLTLEVSISDDVQAQYWCSDLLLKEVLINLLSNAVKFTHQGSIELDVGLTPSSKEALHQVIFQVSDSGPGVPESLRRQVFSPFETGVSIATKGQVGTGLGLSMSESHVKTMGGTISVGESRWGGALFTVVLPLTPCAGVDKLSQSAQVATNLSFDKRLLLLDDSVTNLSLNAQLLRSLGFKVATAMSGGEAIEVVKQAPEPFDVALLDINLPDMTGYEVAERLSKLPQCADTKLLALSAYSQEEEKQKAFASGMVDFITKPFKRDAIADEFARLFDSEMVTVEVGSPIIEAPFPLFEPSYSNEMLDLLGEEVVQSLFTSLSNEGRANMATLQQTLVDNGLEDGARAAHTLKSSSKALGLLALSDQMSEIEKQLANGLSLNPDTLDEAAHSLGEGLRLLEAHLARA</sequence>
<evidence type="ECO:0000259" key="18">
    <source>
        <dbReference type="PROSITE" id="PS50110"/>
    </source>
</evidence>
<feature type="domain" description="Response regulatory" evidence="18">
    <location>
        <begin position="415"/>
        <end position="533"/>
    </location>
</feature>
<keyword evidence="7" id="KW-0808">Transferase</keyword>
<evidence type="ECO:0000256" key="14">
    <source>
        <dbReference type="PROSITE-ProRule" id="PRU00110"/>
    </source>
</evidence>
<keyword evidence="8" id="KW-0812">Transmembrane</keyword>
<evidence type="ECO:0000256" key="1">
    <source>
        <dbReference type="ARBA" id="ARBA00000085"/>
    </source>
</evidence>
<proteinExistence type="predicted"/>
<dbReference type="InterPro" id="IPR036097">
    <property type="entry name" value="HisK_dim/P_sf"/>
</dbReference>
<evidence type="ECO:0000256" key="6">
    <source>
        <dbReference type="ARBA" id="ARBA00022553"/>
    </source>
</evidence>
<dbReference type="SUPFAM" id="SSF55874">
    <property type="entry name" value="ATPase domain of HSP90 chaperone/DNA topoisomerase II/histidine kinase"/>
    <property type="match status" value="1"/>
</dbReference>
<dbReference type="PRINTS" id="PR00344">
    <property type="entry name" value="BCTRLSENSOR"/>
</dbReference>
<dbReference type="InterPro" id="IPR004358">
    <property type="entry name" value="Sig_transdc_His_kin-like_C"/>
</dbReference>
<dbReference type="PANTHER" id="PTHR43047">
    <property type="entry name" value="TWO-COMPONENT HISTIDINE PROTEIN KINASE"/>
    <property type="match status" value="1"/>
</dbReference>
<dbReference type="PROSITE" id="PS50110">
    <property type="entry name" value="RESPONSE_REGULATORY"/>
    <property type="match status" value="1"/>
</dbReference>
<keyword evidence="4" id="KW-1003">Cell membrane</keyword>